<dbReference type="PANTHER" id="PTHR23407:SF1">
    <property type="entry name" value="5-FORMYLTETRAHYDROFOLATE CYCLO-LIGASE"/>
    <property type="match status" value="1"/>
</dbReference>
<comment type="similarity">
    <text evidence="1 4">Belongs to the 5-formyltetrahydrofolate cyclo-ligase family.</text>
</comment>
<comment type="catalytic activity">
    <reaction evidence="4">
        <text>(6S)-5-formyl-5,6,7,8-tetrahydrofolate + ATP = (6R)-5,10-methenyltetrahydrofolate + ADP + phosphate</text>
        <dbReference type="Rhea" id="RHEA:10488"/>
        <dbReference type="ChEBI" id="CHEBI:30616"/>
        <dbReference type="ChEBI" id="CHEBI:43474"/>
        <dbReference type="ChEBI" id="CHEBI:57455"/>
        <dbReference type="ChEBI" id="CHEBI:57457"/>
        <dbReference type="ChEBI" id="CHEBI:456216"/>
        <dbReference type="EC" id="6.3.3.2"/>
    </reaction>
</comment>
<dbReference type="PANTHER" id="PTHR23407">
    <property type="entry name" value="ATPASE INHIBITOR/5-FORMYLTETRAHYDROFOLATE CYCLO-LIGASE"/>
    <property type="match status" value="1"/>
</dbReference>
<evidence type="ECO:0000256" key="4">
    <source>
        <dbReference type="RuleBase" id="RU361279"/>
    </source>
</evidence>
<dbReference type="InterPro" id="IPR002698">
    <property type="entry name" value="FTHF_cligase"/>
</dbReference>
<keyword evidence="2 4" id="KW-0547">Nucleotide-binding</keyword>
<name>A0A917SIQ1_9RHOB</name>
<proteinExistence type="inferred from homology"/>
<dbReference type="InterPro" id="IPR024185">
    <property type="entry name" value="FTHF_cligase-like_sf"/>
</dbReference>
<evidence type="ECO:0000256" key="3">
    <source>
        <dbReference type="ARBA" id="ARBA00022840"/>
    </source>
</evidence>
<dbReference type="GO" id="GO:0030272">
    <property type="term" value="F:5-formyltetrahydrofolate cyclo-ligase activity"/>
    <property type="evidence" value="ECO:0007669"/>
    <property type="project" value="UniProtKB-EC"/>
</dbReference>
<reference evidence="5" key="2">
    <citation type="submission" date="2020-09" db="EMBL/GenBank/DDBJ databases">
        <authorList>
            <person name="Sun Q."/>
            <person name="Zhou Y."/>
        </authorList>
    </citation>
    <scope>NUCLEOTIDE SEQUENCE</scope>
    <source>
        <strain evidence="5">CGMCC 1.6293</strain>
    </source>
</reference>
<dbReference type="EMBL" id="BMLF01000001">
    <property type="protein sequence ID" value="GGL82153.1"/>
    <property type="molecule type" value="Genomic_DNA"/>
</dbReference>
<evidence type="ECO:0000313" key="6">
    <source>
        <dbReference type="Proteomes" id="UP000649829"/>
    </source>
</evidence>
<evidence type="ECO:0000313" key="5">
    <source>
        <dbReference type="EMBL" id="GGL82153.1"/>
    </source>
</evidence>
<dbReference type="AlphaFoldDB" id="A0A917SIQ1"/>
<comment type="cofactor">
    <cofactor evidence="4">
        <name>Mg(2+)</name>
        <dbReference type="ChEBI" id="CHEBI:18420"/>
    </cofactor>
</comment>
<organism evidence="5 6">
    <name type="scientific">Pseudooceanicola nanhaiensis</name>
    <dbReference type="NCBI Taxonomy" id="375761"/>
    <lineage>
        <taxon>Bacteria</taxon>
        <taxon>Pseudomonadati</taxon>
        <taxon>Pseudomonadota</taxon>
        <taxon>Alphaproteobacteria</taxon>
        <taxon>Rhodobacterales</taxon>
        <taxon>Paracoccaceae</taxon>
        <taxon>Pseudooceanicola</taxon>
    </lineage>
</organism>
<evidence type="ECO:0000256" key="2">
    <source>
        <dbReference type="ARBA" id="ARBA00022741"/>
    </source>
</evidence>
<dbReference type="InterPro" id="IPR037171">
    <property type="entry name" value="NagB/RpiA_transferase-like"/>
</dbReference>
<dbReference type="GO" id="GO:0035999">
    <property type="term" value="P:tetrahydrofolate interconversion"/>
    <property type="evidence" value="ECO:0007669"/>
    <property type="project" value="TreeGrafter"/>
</dbReference>
<dbReference type="GO" id="GO:0009396">
    <property type="term" value="P:folic acid-containing compound biosynthetic process"/>
    <property type="evidence" value="ECO:0007669"/>
    <property type="project" value="TreeGrafter"/>
</dbReference>
<dbReference type="EC" id="6.3.3.2" evidence="4"/>
<keyword evidence="4" id="KW-0479">Metal-binding</keyword>
<gene>
    <name evidence="5" type="ORF">GCM10011534_00240</name>
</gene>
<protein>
    <recommendedName>
        <fullName evidence="4">5-formyltetrahydrofolate cyclo-ligase</fullName>
        <ecNumber evidence="4">6.3.3.2</ecNumber>
    </recommendedName>
</protein>
<dbReference type="GO" id="GO:0046872">
    <property type="term" value="F:metal ion binding"/>
    <property type="evidence" value="ECO:0007669"/>
    <property type="project" value="UniProtKB-KW"/>
</dbReference>
<sequence length="233" mass="26070">MVADFDSFRCRSGFSSPPCLASEMAPDYFEPNSVDPQQRIDVARWRRAERTRLRQARASLNAGERRNISAAIMTGVQSIIDRRQCDEAKTVALYWPIKDEPDLRPLMTALHSRAFQVVLSVVEQRAAPLVFRLWTPQTRMIRGNWGIPVPPSTSGALPPDIVLAPLLGWDKRGYRLGYGGGYFDRTLAGLSPRPHSIGIGLSSARLATIFPQPHDIALDVILTEQGIEYERTQ</sequence>
<dbReference type="Pfam" id="PF01812">
    <property type="entry name" value="5-FTHF_cyc-lig"/>
    <property type="match status" value="1"/>
</dbReference>
<reference evidence="5" key="1">
    <citation type="journal article" date="2014" name="Int. J. Syst. Evol. Microbiol.">
        <title>Complete genome sequence of Corynebacterium casei LMG S-19264T (=DSM 44701T), isolated from a smear-ripened cheese.</title>
        <authorList>
            <consortium name="US DOE Joint Genome Institute (JGI-PGF)"/>
            <person name="Walter F."/>
            <person name="Albersmeier A."/>
            <person name="Kalinowski J."/>
            <person name="Ruckert C."/>
        </authorList>
    </citation>
    <scope>NUCLEOTIDE SEQUENCE</scope>
    <source>
        <strain evidence="5">CGMCC 1.6293</strain>
    </source>
</reference>
<keyword evidence="4" id="KW-0460">Magnesium</keyword>
<comment type="caution">
    <text evidence="5">The sequence shown here is derived from an EMBL/GenBank/DDBJ whole genome shotgun (WGS) entry which is preliminary data.</text>
</comment>
<keyword evidence="3 4" id="KW-0067">ATP-binding</keyword>
<evidence type="ECO:0000256" key="1">
    <source>
        <dbReference type="ARBA" id="ARBA00010638"/>
    </source>
</evidence>
<dbReference type="GO" id="GO:0005524">
    <property type="term" value="F:ATP binding"/>
    <property type="evidence" value="ECO:0007669"/>
    <property type="project" value="UniProtKB-KW"/>
</dbReference>
<dbReference type="NCBIfam" id="TIGR02727">
    <property type="entry name" value="MTHFS_bact"/>
    <property type="match status" value="1"/>
</dbReference>
<dbReference type="Proteomes" id="UP000649829">
    <property type="component" value="Unassembled WGS sequence"/>
</dbReference>
<dbReference type="Gene3D" id="3.40.50.10420">
    <property type="entry name" value="NagB/RpiA/CoA transferase-like"/>
    <property type="match status" value="1"/>
</dbReference>
<accession>A0A917SIQ1</accession>
<dbReference type="SUPFAM" id="SSF100950">
    <property type="entry name" value="NagB/RpiA/CoA transferase-like"/>
    <property type="match status" value="1"/>
</dbReference>
<keyword evidence="6" id="KW-1185">Reference proteome</keyword>